<evidence type="ECO:0000313" key="9">
    <source>
        <dbReference type="EMBL" id="ESX03531.1"/>
    </source>
</evidence>
<gene>
    <name evidence="9" type="ORF">HPODL_00033</name>
</gene>
<dbReference type="PANTHER" id="PTHR14052:SF0">
    <property type="entry name" value="ORIGIN RECOGNITION COMPLEX SUBUNIT 2"/>
    <property type="match status" value="1"/>
</dbReference>
<dbReference type="Pfam" id="PF24882">
    <property type="entry name" value="WHD_ORC2"/>
    <property type="match status" value="1"/>
</dbReference>
<dbReference type="PANTHER" id="PTHR14052">
    <property type="entry name" value="ORIGIN RECOGNITION COMPLEX SUBUNIT 2"/>
    <property type="match status" value="1"/>
</dbReference>
<dbReference type="AlphaFoldDB" id="W1QL80"/>
<dbReference type="KEGG" id="opa:HPODL_00033"/>
<feature type="region of interest" description="Disordered" evidence="6">
    <location>
        <begin position="76"/>
        <end position="151"/>
    </location>
</feature>
<sequence>MSSPFSGRAGLRSPRKKRLEDDDLRLAKLRSPAKRSMAELNRAAVERATRLKLESLQDDEDEIDAEEMALADRIIAESKKDGLTPLELEESEHESGEESVSEFEEMEEAEDDPMEDVDDGVSDDEFTGKRIRRPRRAAQTAFRASRTPEASVAPLKEADLKPLQMSTVKLMEVPKIDRTEDLLLNFADEEKSLFYDGHEGYFEQQKLKNKKPGTASMALAPELNYEEYEKYSKILEMSAEHQIANLNNYYRLQFSQWTFELQQGFNLVFYGVGSKRLLLLEFLQQHFLPAVPGAKCLVVNGYNPDFRPKTLLSMIQETVLGVKNPIAPHIHETLSNIKQNFAQNGDLRCVLLVNNIDGEALRTDRMQQILSEIAAIEQVHFLCTMDNLNMPIFWNSSMHYNFNFIWHNITTYKSYKIENGFKDPLGLGKSNKFVGTQGVKYVLSSLTANAKNLYRLLILQQLEKIDLSVSHDDLDKRGATKGSNRYSLLLKEFYQQCLSEFITSNEISFRTVLGEFVEHKMCTLTKNSAGAEILYVPFTVDEMEKLLEEQFV</sequence>
<comment type="caution">
    <text evidence="9">The sequence shown here is derived from an EMBL/GenBank/DDBJ whole genome shotgun (WGS) entry which is preliminary data.</text>
</comment>
<keyword evidence="4 5" id="KW-0539">Nucleus</keyword>
<dbReference type="GeneID" id="25769508"/>
<feature type="region of interest" description="Disordered" evidence="6">
    <location>
        <begin position="1"/>
        <end position="26"/>
    </location>
</feature>
<protein>
    <recommendedName>
        <fullName evidence="5">Origin recognition complex subunit 2</fullName>
    </recommendedName>
</protein>
<dbReference type="EMBL" id="AEOI02000001">
    <property type="protein sequence ID" value="ESX03531.1"/>
    <property type="molecule type" value="Genomic_DNA"/>
</dbReference>
<dbReference type="HOGENOM" id="CLU_434786_0_0_1"/>
<dbReference type="STRING" id="871575.W1QL80"/>
<organism evidence="9 10">
    <name type="scientific">Ogataea parapolymorpha (strain ATCC 26012 / BCRC 20466 / JCM 22074 / NRRL Y-7560 / DL-1)</name>
    <name type="common">Yeast</name>
    <name type="synonym">Hansenula polymorpha</name>
    <dbReference type="NCBI Taxonomy" id="871575"/>
    <lineage>
        <taxon>Eukaryota</taxon>
        <taxon>Fungi</taxon>
        <taxon>Dikarya</taxon>
        <taxon>Ascomycota</taxon>
        <taxon>Saccharomycotina</taxon>
        <taxon>Pichiomycetes</taxon>
        <taxon>Pichiales</taxon>
        <taxon>Pichiaceae</taxon>
        <taxon>Ogataea</taxon>
    </lineage>
</organism>
<comment type="subunit">
    <text evidence="5">Component of the origin recognition complex (ORC).</text>
</comment>
<dbReference type="GO" id="GO:0003688">
    <property type="term" value="F:DNA replication origin binding"/>
    <property type="evidence" value="ECO:0007669"/>
    <property type="project" value="UniProtKB-UniRule"/>
</dbReference>
<evidence type="ECO:0000256" key="2">
    <source>
        <dbReference type="ARBA" id="ARBA00007421"/>
    </source>
</evidence>
<dbReference type="GO" id="GO:0005664">
    <property type="term" value="C:nuclear origin of replication recognition complex"/>
    <property type="evidence" value="ECO:0007669"/>
    <property type="project" value="UniProtKB-UniRule"/>
</dbReference>
<feature type="domain" description="Origin recognition complex subunit 2 RecA-like" evidence="7">
    <location>
        <begin position="243"/>
        <end position="408"/>
    </location>
</feature>
<dbReference type="Proteomes" id="UP000008673">
    <property type="component" value="Unassembled WGS sequence"/>
</dbReference>
<proteinExistence type="inferred from homology"/>
<accession>W1QL80</accession>
<dbReference type="OrthoDB" id="346673at2759"/>
<evidence type="ECO:0000259" key="7">
    <source>
        <dbReference type="Pfam" id="PF04084"/>
    </source>
</evidence>
<comment type="similarity">
    <text evidence="2 5">Belongs to the ORC2 family.</text>
</comment>
<dbReference type="Pfam" id="PF04084">
    <property type="entry name" value="RecA-like_ORC2"/>
    <property type="match status" value="1"/>
</dbReference>
<evidence type="ECO:0000256" key="3">
    <source>
        <dbReference type="ARBA" id="ARBA00022705"/>
    </source>
</evidence>
<evidence type="ECO:0000256" key="4">
    <source>
        <dbReference type="ARBA" id="ARBA00023242"/>
    </source>
</evidence>
<name>W1QL80_OGAPD</name>
<comment type="subcellular location">
    <subcellularLocation>
        <location evidence="1 5">Nucleus</location>
    </subcellularLocation>
</comment>
<feature type="compositionally biased region" description="Acidic residues" evidence="6">
    <location>
        <begin position="87"/>
        <end position="125"/>
    </location>
</feature>
<comment type="function">
    <text evidence="5">Component of the origin recognition complex (ORC) that binds origins of replication. DNA-binding is ATP-dependent. ORC is required to assemble the pre-replication complex necessary to initiate DNA replication.</text>
</comment>
<dbReference type="eggNOG" id="KOG2928">
    <property type="taxonomic scope" value="Eukaryota"/>
</dbReference>
<keyword evidence="10" id="KW-1185">Reference proteome</keyword>
<dbReference type="InterPro" id="IPR056773">
    <property type="entry name" value="WHD_ORC2"/>
</dbReference>
<dbReference type="InterPro" id="IPR007220">
    <property type="entry name" value="ORC2"/>
</dbReference>
<evidence type="ECO:0000256" key="1">
    <source>
        <dbReference type="ARBA" id="ARBA00004123"/>
    </source>
</evidence>
<evidence type="ECO:0000313" key="10">
    <source>
        <dbReference type="Proteomes" id="UP000008673"/>
    </source>
</evidence>
<keyword evidence="3 5" id="KW-0235">DNA replication</keyword>
<dbReference type="OMA" id="YDFELAY"/>
<feature type="domain" description="Origin recognition complex subunit 2 winged-helix" evidence="8">
    <location>
        <begin position="481"/>
        <end position="542"/>
    </location>
</feature>
<evidence type="ECO:0000259" key="8">
    <source>
        <dbReference type="Pfam" id="PF24882"/>
    </source>
</evidence>
<dbReference type="InterPro" id="IPR056772">
    <property type="entry name" value="RecA-like_ORC2"/>
</dbReference>
<dbReference type="RefSeq" id="XP_013936947.1">
    <property type="nucleotide sequence ID" value="XM_014081472.1"/>
</dbReference>
<evidence type="ECO:0000256" key="5">
    <source>
        <dbReference type="RuleBase" id="RU368084"/>
    </source>
</evidence>
<dbReference type="GO" id="GO:0006260">
    <property type="term" value="P:DNA replication"/>
    <property type="evidence" value="ECO:0007669"/>
    <property type="project" value="UniProtKB-UniRule"/>
</dbReference>
<evidence type="ECO:0000256" key="6">
    <source>
        <dbReference type="SAM" id="MobiDB-lite"/>
    </source>
</evidence>
<reference evidence="9 10" key="1">
    <citation type="journal article" date="2013" name="BMC Genomics">
        <title>Genome sequence and analysis of methylotrophic yeast Hansenula polymorpha DL1.</title>
        <authorList>
            <person name="Ravin N.V."/>
            <person name="Eldarov M.A."/>
            <person name="Kadnikov V.V."/>
            <person name="Beletsky A.V."/>
            <person name="Schneider J."/>
            <person name="Mardanova E.S."/>
            <person name="Smekalova E.M."/>
            <person name="Zvereva M.I."/>
            <person name="Dontsova O.A."/>
            <person name="Mardanov A.V."/>
            <person name="Skryabin K.G."/>
        </authorList>
    </citation>
    <scope>NUCLEOTIDE SEQUENCE [LARGE SCALE GENOMIC DNA]</scope>
    <source>
        <strain evidence="10">ATCC 26012 / BCRC 20466 / JCM 22074 / NRRL Y-7560 / DL-1</strain>
    </source>
</reference>